<dbReference type="InterPro" id="IPR001881">
    <property type="entry name" value="EGF-like_Ca-bd_dom"/>
</dbReference>
<dbReference type="InterPro" id="IPR018097">
    <property type="entry name" value="EGF_Ca-bd_CS"/>
</dbReference>
<evidence type="ECO:0000256" key="3">
    <source>
        <dbReference type="ARBA" id="ARBA00022737"/>
    </source>
</evidence>
<accession>A0A978VKQ9</accession>
<dbReference type="SMART" id="SM00179">
    <property type="entry name" value="EGF_CA"/>
    <property type="match status" value="1"/>
</dbReference>
<comment type="caution">
    <text evidence="6">The sequence shown here is derived from an EMBL/GenBank/DDBJ whole genome shotgun (WGS) entry which is preliminary data.</text>
</comment>
<sequence>MQICIRGGPELVWLVKHYMSFVDIGDMDDVPVTLDWSLRYSENEIFGTEFAAKNSLTYSCYESNSTFSYIIGKFLLCQCFNGFEGNPYLPGGCQDIDECKEHSGFLCGSGATCVNTFGSYECPKPKAIQKSIKTVADQQSYEEVEYVRTEIREPWDVSTIIGSNESPLLSK</sequence>
<proteinExistence type="predicted"/>
<dbReference type="Gene3D" id="2.10.25.10">
    <property type="entry name" value="Laminin"/>
    <property type="match status" value="1"/>
</dbReference>
<dbReference type="AlphaFoldDB" id="A0A978VKQ9"/>
<dbReference type="CDD" id="cd00054">
    <property type="entry name" value="EGF_CA"/>
    <property type="match status" value="1"/>
</dbReference>
<dbReference type="FunFam" id="2.10.25.10:FF:000038">
    <property type="entry name" value="Fibrillin 2"/>
    <property type="match status" value="1"/>
</dbReference>
<dbReference type="GO" id="GO:0005509">
    <property type="term" value="F:calcium ion binding"/>
    <property type="evidence" value="ECO:0007669"/>
    <property type="project" value="InterPro"/>
</dbReference>
<dbReference type="PANTHER" id="PTHR33491">
    <property type="entry name" value="OSJNBA0016N04.9 PROTEIN"/>
    <property type="match status" value="1"/>
</dbReference>
<dbReference type="InterPro" id="IPR049883">
    <property type="entry name" value="NOTCH1_EGF-like"/>
</dbReference>
<dbReference type="Pfam" id="PF07645">
    <property type="entry name" value="EGF_CA"/>
    <property type="match status" value="1"/>
</dbReference>
<gene>
    <name evidence="6" type="ORF">FEM48_Zijuj04G0157000</name>
</gene>
<dbReference type="EMBL" id="JAEACU010000004">
    <property type="protein sequence ID" value="KAH7533678.1"/>
    <property type="molecule type" value="Genomic_DNA"/>
</dbReference>
<organism evidence="6 7">
    <name type="scientific">Ziziphus jujuba var. spinosa</name>
    <dbReference type="NCBI Taxonomy" id="714518"/>
    <lineage>
        <taxon>Eukaryota</taxon>
        <taxon>Viridiplantae</taxon>
        <taxon>Streptophyta</taxon>
        <taxon>Embryophyta</taxon>
        <taxon>Tracheophyta</taxon>
        <taxon>Spermatophyta</taxon>
        <taxon>Magnoliopsida</taxon>
        <taxon>eudicotyledons</taxon>
        <taxon>Gunneridae</taxon>
        <taxon>Pentapetalae</taxon>
        <taxon>rosids</taxon>
        <taxon>fabids</taxon>
        <taxon>Rosales</taxon>
        <taxon>Rhamnaceae</taxon>
        <taxon>Paliureae</taxon>
        <taxon>Ziziphus</taxon>
    </lineage>
</organism>
<name>A0A978VKQ9_ZIZJJ</name>
<keyword evidence="4" id="KW-1015">Disulfide bond</keyword>
<evidence type="ECO:0000256" key="1">
    <source>
        <dbReference type="ARBA" id="ARBA00022536"/>
    </source>
</evidence>
<keyword evidence="3" id="KW-0677">Repeat</keyword>
<evidence type="ECO:0000313" key="7">
    <source>
        <dbReference type="Proteomes" id="UP000813462"/>
    </source>
</evidence>
<feature type="domain" description="EGF-like calcium-binding" evidence="5">
    <location>
        <begin position="95"/>
        <end position="135"/>
    </location>
</feature>
<dbReference type="PROSITE" id="PS01187">
    <property type="entry name" value="EGF_CA"/>
    <property type="match status" value="1"/>
</dbReference>
<evidence type="ECO:0000256" key="2">
    <source>
        <dbReference type="ARBA" id="ARBA00022729"/>
    </source>
</evidence>
<evidence type="ECO:0000259" key="5">
    <source>
        <dbReference type="SMART" id="SM00179"/>
    </source>
</evidence>
<dbReference type="Proteomes" id="UP000813462">
    <property type="component" value="Unassembled WGS sequence"/>
</dbReference>
<protein>
    <recommendedName>
        <fullName evidence="5">EGF-like calcium-binding domain-containing protein</fullName>
    </recommendedName>
</protein>
<reference evidence="6" key="1">
    <citation type="journal article" date="2021" name="Front. Plant Sci.">
        <title>Chromosome-Scale Genome Assembly for Chinese Sour Jujube and Insights Into Its Genome Evolution and Domestication Signature.</title>
        <authorList>
            <person name="Shen L.-Y."/>
            <person name="Luo H."/>
            <person name="Wang X.-L."/>
            <person name="Wang X.-M."/>
            <person name="Qiu X.-J."/>
            <person name="Liu H."/>
            <person name="Zhou S.-S."/>
            <person name="Jia K.-H."/>
            <person name="Nie S."/>
            <person name="Bao Y.-T."/>
            <person name="Zhang R.-G."/>
            <person name="Yun Q.-Z."/>
            <person name="Chai Y.-H."/>
            <person name="Lu J.-Y."/>
            <person name="Li Y."/>
            <person name="Zhao S.-W."/>
            <person name="Mao J.-F."/>
            <person name="Jia S.-G."/>
            <person name="Mao Y.-M."/>
        </authorList>
    </citation>
    <scope>NUCLEOTIDE SEQUENCE</scope>
    <source>
        <strain evidence="6">AT0</strain>
        <tissue evidence="6">Leaf</tissue>
    </source>
</reference>
<evidence type="ECO:0000256" key="4">
    <source>
        <dbReference type="ARBA" id="ARBA00023157"/>
    </source>
</evidence>
<keyword evidence="2" id="KW-0732">Signal</keyword>
<keyword evidence="1" id="KW-0245">EGF-like domain</keyword>
<evidence type="ECO:0000313" key="6">
    <source>
        <dbReference type="EMBL" id="KAH7533678.1"/>
    </source>
</evidence>